<dbReference type="Gene3D" id="3.30.420.40">
    <property type="match status" value="1"/>
</dbReference>
<reference evidence="1 2" key="1">
    <citation type="submission" date="2023-08" db="EMBL/GenBank/DDBJ databases">
        <title>A Necator americanus chromosomal reference genome.</title>
        <authorList>
            <person name="Ilik V."/>
            <person name="Petrzelkova K.J."/>
            <person name="Pardy F."/>
            <person name="Fuh T."/>
            <person name="Niatou-Singa F.S."/>
            <person name="Gouil Q."/>
            <person name="Baker L."/>
            <person name="Ritchie M.E."/>
            <person name="Jex A.R."/>
            <person name="Gazzola D."/>
            <person name="Li H."/>
            <person name="Toshio Fujiwara R."/>
            <person name="Zhan B."/>
            <person name="Aroian R.V."/>
            <person name="Pafco B."/>
            <person name="Schwarz E.M."/>
        </authorList>
    </citation>
    <scope>NUCLEOTIDE SEQUENCE [LARGE SCALE GENOMIC DNA]</scope>
    <source>
        <strain evidence="1 2">Aroian</strain>
        <tissue evidence="1">Whole animal</tissue>
    </source>
</reference>
<accession>A0ABR1CE05</accession>
<name>A0ABR1CE05_NECAM</name>
<gene>
    <name evidence="1" type="primary">Necator_chrII.g6350</name>
    <name evidence="1" type="ORF">RB195_018557</name>
</gene>
<protein>
    <submittedName>
        <fullName evidence="1">Uncharacterized protein</fullName>
    </submittedName>
</protein>
<dbReference type="InterPro" id="IPR004000">
    <property type="entry name" value="Actin"/>
</dbReference>
<dbReference type="Gene3D" id="3.90.640.10">
    <property type="entry name" value="Actin, Chain A, domain 4"/>
    <property type="match status" value="1"/>
</dbReference>
<sequence length="162" mass="18295">MDVAGRDVTRWLRLLLRKEGTDLHRTSEFEIVREIKEKACYLATNVVKEEANENDKLIYPLPDGSRLDIGTSRFRAPEILFRPELIGEEWPGIAQLVNDSIRDFVRKSDHQVGGLLAMRLISHGSLLLTALVQLVPLKRLTCPAHLTLHSMANAAASLIFDR</sequence>
<evidence type="ECO:0000313" key="1">
    <source>
        <dbReference type="EMBL" id="KAK6735416.1"/>
    </source>
</evidence>
<organism evidence="1 2">
    <name type="scientific">Necator americanus</name>
    <name type="common">Human hookworm</name>
    <dbReference type="NCBI Taxonomy" id="51031"/>
    <lineage>
        <taxon>Eukaryota</taxon>
        <taxon>Metazoa</taxon>
        <taxon>Ecdysozoa</taxon>
        <taxon>Nematoda</taxon>
        <taxon>Chromadorea</taxon>
        <taxon>Rhabditida</taxon>
        <taxon>Rhabditina</taxon>
        <taxon>Rhabditomorpha</taxon>
        <taxon>Strongyloidea</taxon>
        <taxon>Ancylostomatidae</taxon>
        <taxon>Bunostominae</taxon>
        <taxon>Necator</taxon>
    </lineage>
</organism>
<dbReference type="InterPro" id="IPR043129">
    <property type="entry name" value="ATPase_NBD"/>
</dbReference>
<keyword evidence="2" id="KW-1185">Reference proteome</keyword>
<proteinExistence type="predicted"/>
<dbReference type="Pfam" id="PF00022">
    <property type="entry name" value="Actin"/>
    <property type="match status" value="1"/>
</dbReference>
<dbReference type="EMBL" id="JAVFWL010000002">
    <property type="protein sequence ID" value="KAK6735416.1"/>
    <property type="molecule type" value="Genomic_DNA"/>
</dbReference>
<dbReference type="PANTHER" id="PTHR11937">
    <property type="entry name" value="ACTIN"/>
    <property type="match status" value="1"/>
</dbReference>
<comment type="caution">
    <text evidence="1">The sequence shown here is derived from an EMBL/GenBank/DDBJ whole genome shotgun (WGS) entry which is preliminary data.</text>
</comment>
<evidence type="ECO:0000313" key="2">
    <source>
        <dbReference type="Proteomes" id="UP001303046"/>
    </source>
</evidence>
<dbReference type="Proteomes" id="UP001303046">
    <property type="component" value="Unassembled WGS sequence"/>
</dbReference>
<dbReference type="SUPFAM" id="SSF53067">
    <property type="entry name" value="Actin-like ATPase domain"/>
    <property type="match status" value="1"/>
</dbReference>